<reference evidence="2 3" key="1">
    <citation type="submission" date="2024-03" db="EMBL/GenBank/DDBJ databases">
        <title>Complete genome of BD2.</title>
        <authorList>
            <person name="Cao G."/>
        </authorList>
    </citation>
    <scope>NUCLEOTIDE SEQUENCE [LARGE SCALE GENOMIC DNA]</scope>
    <source>
        <strain evidence="2 3">BD2</strain>
    </source>
</reference>
<dbReference type="Gene3D" id="2.60.40.2700">
    <property type="match status" value="1"/>
</dbReference>
<evidence type="ECO:0000313" key="3">
    <source>
        <dbReference type="Proteomes" id="UP001476583"/>
    </source>
</evidence>
<dbReference type="Proteomes" id="UP001476583">
    <property type="component" value="Chromosome"/>
</dbReference>
<organism evidence="2 3">
    <name type="scientific">Ectopseudomonas mendocina</name>
    <name type="common">Pseudomonas mendocina</name>
    <dbReference type="NCBI Taxonomy" id="300"/>
    <lineage>
        <taxon>Bacteria</taxon>
        <taxon>Pseudomonadati</taxon>
        <taxon>Pseudomonadota</taxon>
        <taxon>Gammaproteobacteria</taxon>
        <taxon>Pseudomonadales</taxon>
        <taxon>Pseudomonadaceae</taxon>
        <taxon>Ectopseudomonas</taxon>
    </lineage>
</organism>
<accession>A0ABZ2RGT4</accession>
<sequence length="251" mass="27489">MKKYIVSAILLISVNQPYAAQDSLTARTLAVKGHPPELTSKPEIFNYTRRGSAPIVGDDLRHYLISTKDKDGDIVTAKVQWLRDGVPIPGQTSLTYFATSEDVGKDITVKYILTTPAASTDPNESIYISKSLGKVQKKDNSEHYPPDPIFRLDIGLKSSTEAIAACTDANGQVATYAQAKNLYIQSTSAISVNENNEEMCTLWEWPLNNQCGGASDYYWAKDGSTYKSFSLRTGTNNTSNTSAYVMCSTEG</sequence>
<evidence type="ECO:0008006" key="4">
    <source>
        <dbReference type="Google" id="ProtNLM"/>
    </source>
</evidence>
<keyword evidence="1" id="KW-0732">Signal</keyword>
<evidence type="ECO:0000256" key="1">
    <source>
        <dbReference type="SAM" id="SignalP"/>
    </source>
</evidence>
<dbReference type="EMBL" id="CP148074">
    <property type="protein sequence ID" value="WXL25792.1"/>
    <property type="molecule type" value="Genomic_DNA"/>
</dbReference>
<feature type="signal peptide" evidence="1">
    <location>
        <begin position="1"/>
        <end position="19"/>
    </location>
</feature>
<name>A0ABZ2RGT4_ECTME</name>
<evidence type="ECO:0000313" key="2">
    <source>
        <dbReference type="EMBL" id="WXL25792.1"/>
    </source>
</evidence>
<proteinExistence type="predicted"/>
<gene>
    <name evidence="2" type="ORF">WG219_21280</name>
</gene>
<protein>
    <recommendedName>
        <fullName evidence="4">Ig-like domain-containing protein</fullName>
    </recommendedName>
</protein>
<feature type="chain" id="PRO_5047314724" description="Ig-like domain-containing protein" evidence="1">
    <location>
        <begin position="20"/>
        <end position="251"/>
    </location>
</feature>
<keyword evidence="3" id="KW-1185">Reference proteome</keyword>